<accession>A0AAV1TV79</accession>
<keyword evidence="2" id="KW-0732">Signal</keyword>
<comment type="caution">
    <text evidence="3">The sequence shown here is derived from an EMBL/GenBank/DDBJ whole genome shotgun (WGS) entry which is preliminary data.</text>
</comment>
<reference evidence="3" key="1">
    <citation type="submission" date="2024-01" db="EMBL/GenBank/DDBJ databases">
        <authorList>
            <person name="Webb A."/>
        </authorList>
    </citation>
    <scope>NUCLEOTIDE SEQUENCE</scope>
    <source>
        <strain evidence="3">Pm1</strain>
    </source>
</reference>
<feature type="region of interest" description="Disordered" evidence="1">
    <location>
        <begin position="29"/>
        <end position="64"/>
    </location>
</feature>
<evidence type="ECO:0000313" key="3">
    <source>
        <dbReference type="EMBL" id="CAK7925517.1"/>
    </source>
</evidence>
<evidence type="ECO:0000313" key="4">
    <source>
        <dbReference type="Proteomes" id="UP001162060"/>
    </source>
</evidence>
<gene>
    <name evidence="3" type="ORF">PM001_LOCUS10667</name>
</gene>
<feature type="signal peptide" evidence="2">
    <location>
        <begin position="1"/>
        <end position="18"/>
    </location>
</feature>
<organism evidence="3 4">
    <name type="scientific">Peronospora matthiolae</name>
    <dbReference type="NCBI Taxonomy" id="2874970"/>
    <lineage>
        <taxon>Eukaryota</taxon>
        <taxon>Sar</taxon>
        <taxon>Stramenopiles</taxon>
        <taxon>Oomycota</taxon>
        <taxon>Peronosporomycetes</taxon>
        <taxon>Peronosporales</taxon>
        <taxon>Peronosporaceae</taxon>
        <taxon>Peronospora</taxon>
    </lineage>
</organism>
<name>A0AAV1TV79_9STRA</name>
<evidence type="ECO:0000256" key="1">
    <source>
        <dbReference type="SAM" id="MobiDB-lite"/>
    </source>
</evidence>
<feature type="chain" id="PRO_5043415833" evidence="2">
    <location>
        <begin position="19"/>
        <end position="367"/>
    </location>
</feature>
<dbReference type="AlphaFoldDB" id="A0AAV1TV79"/>
<sequence>MIKRFLLFVLLLSPGAVSDASLAPTASTLPDGTTPVKAQATKDKARGKQALEPSKDTTAAAVGEERAPVLPSVLEEHVKAASEKMHDWGSWIGSKSALWEMAESALMGKGGSMRKGKEALQEEEAVMKVEKALQKVDDFREREGVTGKQYANAWREVEEASRVREAAWRSRLETDVKDKEASLRKHRAAWETEEAAWPALKTTLSAEIEDLRAKAAATGDEKAESLLWGFLKSSPKDILAKKEQTFDDLTAARKRKLEDLNKKEKDLNLAKGKLALKEIETYKPQFEKMKAHGVTRGEYRNVLGLESSTIAKINSKGVSCDNFFVLGPQYTKYLYFDKFLEYEGSSSDLMKWAVRLFEVNEWKAWKI</sequence>
<proteinExistence type="predicted"/>
<dbReference type="EMBL" id="CAKLBY020000087">
    <property type="protein sequence ID" value="CAK7925517.1"/>
    <property type="molecule type" value="Genomic_DNA"/>
</dbReference>
<dbReference type="Proteomes" id="UP001162060">
    <property type="component" value="Unassembled WGS sequence"/>
</dbReference>
<protein>
    <submittedName>
        <fullName evidence="3">Uncharacterized protein</fullName>
    </submittedName>
</protein>
<evidence type="ECO:0000256" key="2">
    <source>
        <dbReference type="SAM" id="SignalP"/>
    </source>
</evidence>